<dbReference type="SUPFAM" id="SSF52777">
    <property type="entry name" value="CoA-dependent acyltransferases"/>
    <property type="match status" value="1"/>
</dbReference>
<organism evidence="2 3">
    <name type="scientific">Bacillus inaquosorum</name>
    <dbReference type="NCBI Taxonomy" id="483913"/>
    <lineage>
        <taxon>Bacteria</taxon>
        <taxon>Bacillati</taxon>
        <taxon>Bacillota</taxon>
        <taxon>Bacilli</taxon>
        <taxon>Bacillales</taxon>
        <taxon>Bacillaceae</taxon>
        <taxon>Bacillus</taxon>
    </lineage>
</organism>
<gene>
    <name evidence="2" type="primary">catA</name>
    <name evidence="2" type="ORF">MOE99_03020</name>
</gene>
<dbReference type="GO" id="GO:0008811">
    <property type="term" value="F:chloramphenicol O-acetyltransferase activity"/>
    <property type="evidence" value="ECO:0007669"/>
    <property type="project" value="UniProtKB-EC"/>
</dbReference>
<dbReference type="EC" id="2.3.1.28" evidence="2"/>
<feature type="active site" description="Proton acceptor" evidence="1">
    <location>
        <position position="188"/>
    </location>
</feature>
<dbReference type="InterPro" id="IPR001707">
    <property type="entry name" value="Cmp_AcTrfase"/>
</dbReference>
<dbReference type="PIRSF" id="PIRSF000440">
    <property type="entry name" value="CAT"/>
    <property type="match status" value="1"/>
</dbReference>
<dbReference type="Proteomes" id="UP001066278">
    <property type="component" value="Unassembled WGS sequence"/>
</dbReference>
<protein>
    <submittedName>
        <fullName evidence="2">Type A chloramphenicol O-acetyltransferase</fullName>
        <ecNumber evidence="2">2.3.1.28</ecNumber>
    </submittedName>
</protein>
<keyword evidence="2" id="KW-0808">Transferase</keyword>
<dbReference type="EMBL" id="JALAXJ010000003">
    <property type="protein sequence ID" value="MCY9228360.1"/>
    <property type="molecule type" value="Genomic_DNA"/>
</dbReference>
<keyword evidence="2" id="KW-0012">Acyltransferase</keyword>
<evidence type="ECO:0000256" key="1">
    <source>
        <dbReference type="PIRSR" id="PIRSR000440-1"/>
    </source>
</evidence>
<sequence>MNFQRIELEQWHRKPYFEHYMKAGKCSYSITANINVTGLLNKLRDKKVKFYPAFIYMVSRIVNAHPEFRTAFHDGQLGCWEQMNPCYTIFHQEDQTFSALWSEYSHDFQRFYQNYVRDIERFGDKKGLWAKENIPANTFSVSSIPWVDFTSFHLNLANSDHLLPIITNGKFFSDGKETYLPVALQCHHAVCDGYHAGVFINGLQKLTDSCREWLVQ</sequence>
<reference evidence="2" key="1">
    <citation type="submission" date="2022-02" db="EMBL/GenBank/DDBJ databases">
        <title>Crop Bioprotection Bacillus Genome Sequencing.</title>
        <authorList>
            <person name="Dunlap C."/>
        </authorList>
    </citation>
    <scope>NUCLEOTIDE SEQUENCE</scope>
    <source>
        <strain evidence="2">T20C13</strain>
    </source>
</reference>
<proteinExistence type="predicted"/>
<accession>A0A9Q4EQ34</accession>
<dbReference type="AlphaFoldDB" id="A0A9Q4EQ34"/>
<dbReference type="PANTHER" id="PTHR38474">
    <property type="entry name" value="SLR0299 PROTEIN"/>
    <property type="match status" value="1"/>
</dbReference>
<dbReference type="PANTHER" id="PTHR38474:SF2">
    <property type="entry name" value="CHLORAMPHENICOL ACETYLTRANSFERASE"/>
    <property type="match status" value="1"/>
</dbReference>
<dbReference type="SMART" id="SM01059">
    <property type="entry name" value="CAT"/>
    <property type="match status" value="1"/>
</dbReference>
<evidence type="ECO:0000313" key="2">
    <source>
        <dbReference type="EMBL" id="MCY9228360.1"/>
    </source>
</evidence>
<dbReference type="NCBIfam" id="NF000491">
    <property type="entry name" value="chloram_CatA"/>
    <property type="match status" value="1"/>
</dbReference>
<dbReference type="InterPro" id="IPR023213">
    <property type="entry name" value="CAT-like_dom_sf"/>
</dbReference>
<dbReference type="Gene3D" id="3.30.559.10">
    <property type="entry name" value="Chloramphenicol acetyltransferase-like domain"/>
    <property type="match status" value="1"/>
</dbReference>
<name>A0A9Q4EQ34_9BACI</name>
<dbReference type="RefSeq" id="WP_268278712.1">
    <property type="nucleotide sequence ID" value="NZ_JALAJJ010000004.1"/>
</dbReference>
<comment type="caution">
    <text evidence="2">The sequence shown here is derived from an EMBL/GenBank/DDBJ whole genome shotgun (WGS) entry which is preliminary data.</text>
</comment>
<dbReference type="Pfam" id="PF00302">
    <property type="entry name" value="CAT"/>
    <property type="match status" value="1"/>
</dbReference>
<evidence type="ECO:0000313" key="3">
    <source>
        <dbReference type="Proteomes" id="UP001066278"/>
    </source>
</evidence>